<dbReference type="KEGG" id="eee:113578659"/>
<evidence type="ECO:0000259" key="2">
    <source>
        <dbReference type="Pfam" id="PF15255"/>
    </source>
</evidence>
<keyword evidence="4" id="KW-1185">Reference proteome</keyword>
<reference evidence="3" key="5">
    <citation type="submission" date="2025-09" db="UniProtKB">
        <authorList>
            <consortium name="Ensembl"/>
        </authorList>
    </citation>
    <scope>IDENTIFICATION</scope>
</reference>
<feature type="region of interest" description="Disordered" evidence="1">
    <location>
        <begin position="1"/>
        <end position="73"/>
    </location>
</feature>
<feature type="compositionally biased region" description="Polar residues" evidence="1">
    <location>
        <begin position="245"/>
        <end position="254"/>
    </location>
</feature>
<evidence type="ECO:0000313" key="3">
    <source>
        <dbReference type="Ensembl" id="ENSEEEP00000041474.2"/>
    </source>
</evidence>
<dbReference type="RefSeq" id="XP_026867847.2">
    <property type="nucleotide sequence ID" value="XM_027012046.2"/>
</dbReference>
<dbReference type="GeneID" id="113578659"/>
<name>A0A4W4GV58_ELEEL</name>
<feature type="compositionally biased region" description="Basic and acidic residues" evidence="1">
    <location>
        <begin position="186"/>
        <end position="196"/>
    </location>
</feature>
<dbReference type="AlphaFoldDB" id="A0A4W4GV58"/>
<feature type="region of interest" description="Disordered" evidence="1">
    <location>
        <begin position="89"/>
        <end position="313"/>
    </location>
</feature>
<sequence>MEETPPVKPSVAEPSGKFKAHAPSLSSSIQRYPETNPIRRNPLFSLQLPKPTDRKSREEKPATASPHPAKAKLKNSFLIEKLQASLTLTPTPRLTLPKSPETKLQATPLGISSPCSSLGSALRPPQANEDEVSVSFEQPAEDMTHLPSINKNRVRLSFKRRLPTRQHRKSAGEEPGEGSPSPSHPHRSDQNEDKGEVFSGPPADPCHPDPDCAVQTQDVSGDARGAGVTREGQDAGTAMRGHPDTPSTSDTMEVQQEERLSEDQSPDQSEGVENAGELGGELPASKENRELKEGLSEDRDEVPGAEEKATLAE</sequence>
<dbReference type="InterPro" id="IPR029341">
    <property type="entry name" value="FAM21/CAPZIP"/>
</dbReference>
<dbReference type="STRING" id="8005.ENSEEEP00000041474"/>
<feature type="compositionally biased region" description="Basic and acidic residues" evidence="1">
    <location>
        <begin position="51"/>
        <end position="61"/>
    </location>
</feature>
<feature type="compositionally biased region" description="Basic residues" evidence="1">
    <location>
        <begin position="152"/>
        <end position="169"/>
    </location>
</feature>
<evidence type="ECO:0000313" key="4">
    <source>
        <dbReference type="Proteomes" id="UP000314983"/>
    </source>
</evidence>
<protein>
    <recommendedName>
        <fullName evidence="2">FAM21/CAPZIP domain-containing protein</fullName>
    </recommendedName>
</protein>
<dbReference type="GeneTree" id="ENSGT00940000153997"/>
<reference evidence="3" key="4">
    <citation type="submission" date="2025-08" db="UniProtKB">
        <authorList>
            <consortium name="Ensembl"/>
        </authorList>
    </citation>
    <scope>IDENTIFICATION</scope>
</reference>
<gene>
    <name evidence="3" type="primary">zgc:153184</name>
</gene>
<reference evidence="4" key="2">
    <citation type="journal article" date="2017" name="Sci. Adv.">
        <title>A tail of two voltages: Proteomic comparison of the three electric organs of the electric eel.</title>
        <authorList>
            <person name="Traeger L.L."/>
            <person name="Sabat G."/>
            <person name="Barrett-Wilt G.A."/>
            <person name="Wells G.B."/>
            <person name="Sussman M.R."/>
        </authorList>
    </citation>
    <scope>NUCLEOTIDE SEQUENCE [LARGE SCALE GENOMIC DNA]</scope>
</reference>
<feature type="domain" description="FAM21/CAPZIP" evidence="2">
    <location>
        <begin position="68"/>
        <end position="179"/>
    </location>
</feature>
<evidence type="ECO:0000256" key="1">
    <source>
        <dbReference type="SAM" id="MobiDB-lite"/>
    </source>
</evidence>
<accession>A0A4W4GV58</accession>
<dbReference type="Proteomes" id="UP000314983">
    <property type="component" value="Chromosome 15"/>
</dbReference>
<proteinExistence type="predicted"/>
<reference evidence="4" key="1">
    <citation type="journal article" date="2014" name="Science">
        <title>Nonhuman genetics. Genomic basis for the convergent evolution of electric organs.</title>
        <authorList>
            <person name="Gallant J.R."/>
            <person name="Traeger L.L."/>
            <person name="Volkening J.D."/>
            <person name="Moffett H."/>
            <person name="Chen P.H."/>
            <person name="Novina C.D."/>
            <person name="Phillips G.N.Jr."/>
            <person name="Anand R."/>
            <person name="Wells G.B."/>
            <person name="Pinch M."/>
            <person name="Guth R."/>
            <person name="Unguez G.A."/>
            <person name="Albert J.S."/>
            <person name="Zakon H.H."/>
            <person name="Samanta M.P."/>
            <person name="Sussman M.R."/>
        </authorList>
    </citation>
    <scope>NUCLEOTIDE SEQUENCE [LARGE SCALE GENOMIC DNA]</scope>
</reference>
<feature type="compositionally biased region" description="Basic and acidic residues" evidence="1">
    <location>
        <begin position="284"/>
        <end position="313"/>
    </location>
</feature>
<dbReference type="Ensembl" id="ENSEEET00000041953.2">
    <property type="protein sequence ID" value="ENSEEEP00000041474.2"/>
    <property type="gene ID" value="ENSEEEG00000019613.2"/>
</dbReference>
<dbReference type="Pfam" id="PF15255">
    <property type="entry name" value="CAP-ZIP_m"/>
    <property type="match status" value="1"/>
</dbReference>
<reference evidence="3" key="3">
    <citation type="submission" date="2020-05" db="EMBL/GenBank/DDBJ databases">
        <title>Electrophorus electricus (electric eel) genome, fEleEle1, primary haplotype.</title>
        <authorList>
            <person name="Myers G."/>
            <person name="Meyer A."/>
            <person name="Fedrigo O."/>
            <person name="Formenti G."/>
            <person name="Rhie A."/>
            <person name="Tracey A."/>
            <person name="Sims Y."/>
            <person name="Jarvis E.D."/>
        </authorList>
    </citation>
    <scope>NUCLEOTIDE SEQUENCE [LARGE SCALE GENOMIC DNA]</scope>
</reference>
<organism evidence="3 4">
    <name type="scientific">Electrophorus electricus</name>
    <name type="common">Electric eel</name>
    <name type="synonym">Gymnotus electricus</name>
    <dbReference type="NCBI Taxonomy" id="8005"/>
    <lineage>
        <taxon>Eukaryota</taxon>
        <taxon>Metazoa</taxon>
        <taxon>Chordata</taxon>
        <taxon>Craniata</taxon>
        <taxon>Vertebrata</taxon>
        <taxon>Euteleostomi</taxon>
        <taxon>Actinopterygii</taxon>
        <taxon>Neopterygii</taxon>
        <taxon>Teleostei</taxon>
        <taxon>Ostariophysi</taxon>
        <taxon>Gymnotiformes</taxon>
        <taxon>Gymnotoidei</taxon>
        <taxon>Gymnotidae</taxon>
        <taxon>Electrophorus</taxon>
    </lineage>
</organism>